<evidence type="ECO:0000256" key="18">
    <source>
        <dbReference type="ARBA" id="ARBA00023408"/>
    </source>
</evidence>
<comment type="catalytic activity">
    <reaction evidence="30">
        <text>1-hexadecanoyl-2-(9Z-octadecenoyl)-sn-glycero-3-phospho-(1'-sn-glycerol) + H2O = 1-hexadecanoyl-sn-glycero-3-phospho-(1'-sn-glycerol) + (9Z)-octadecenoate + H(+)</text>
        <dbReference type="Rhea" id="RHEA:40919"/>
        <dbReference type="ChEBI" id="CHEBI:15377"/>
        <dbReference type="ChEBI" id="CHEBI:15378"/>
        <dbReference type="ChEBI" id="CHEBI:30823"/>
        <dbReference type="ChEBI" id="CHEBI:72841"/>
        <dbReference type="ChEBI" id="CHEBI:75158"/>
    </reaction>
    <physiologicalReaction direction="left-to-right" evidence="30">
        <dbReference type="Rhea" id="RHEA:40920"/>
    </physiologicalReaction>
</comment>
<dbReference type="SUPFAM" id="SSF52266">
    <property type="entry name" value="SGNH hydrolase"/>
    <property type="match status" value="2"/>
</dbReference>
<feature type="chain" id="PRO_5008141918" description="Phospholipase B1, membrane-associated" evidence="47">
    <location>
        <begin position="31"/>
        <end position="825"/>
    </location>
</feature>
<evidence type="ECO:0000256" key="40">
    <source>
        <dbReference type="ARBA" id="ARBA00048699"/>
    </source>
</evidence>
<dbReference type="EC" id="3.1.1.5" evidence="3"/>
<comment type="catalytic activity">
    <reaction evidence="46">
        <text>2-(9Z-octadecenoyl)-glycerol + H2O = glycerol + (9Z)-octadecenoate + H(+)</text>
        <dbReference type="Rhea" id="RHEA:38491"/>
        <dbReference type="ChEBI" id="CHEBI:15377"/>
        <dbReference type="ChEBI" id="CHEBI:15378"/>
        <dbReference type="ChEBI" id="CHEBI:17754"/>
        <dbReference type="ChEBI" id="CHEBI:30823"/>
        <dbReference type="ChEBI" id="CHEBI:73990"/>
    </reaction>
    <physiologicalReaction direction="left-to-right" evidence="46">
        <dbReference type="Rhea" id="RHEA:38492"/>
    </physiologicalReaction>
</comment>
<comment type="similarity">
    <text evidence="2">Belongs to the 'GDSL' lipolytic enzyme family. Phospholipase B1 subfamily.</text>
</comment>
<comment type="catalytic activity">
    <reaction evidence="33">
        <text>1,2-dihexadecanoyl-sn-glycero-3-phosphocholine + H2O = 1-hexadecanoyl-sn-glycero-3-phosphocholine + hexadecanoate + H(+)</text>
        <dbReference type="Rhea" id="RHEA:41223"/>
        <dbReference type="ChEBI" id="CHEBI:7896"/>
        <dbReference type="ChEBI" id="CHEBI:15377"/>
        <dbReference type="ChEBI" id="CHEBI:15378"/>
        <dbReference type="ChEBI" id="CHEBI:72998"/>
        <dbReference type="ChEBI" id="CHEBI:72999"/>
    </reaction>
    <physiologicalReaction direction="left-to-right" evidence="33">
        <dbReference type="Rhea" id="RHEA:41224"/>
    </physiologicalReaction>
</comment>
<keyword evidence="15" id="KW-0325">Glycoprotein</keyword>
<evidence type="ECO:0000313" key="49">
    <source>
        <dbReference type="Proteomes" id="UP000076407"/>
    </source>
</evidence>
<comment type="catalytic activity">
    <reaction evidence="39">
        <text>1-hexadecanoyl-sn-glycero-3-phosphocholine + H2O = sn-glycerol 3-phosphocholine + hexadecanoate + H(+)</text>
        <dbReference type="Rhea" id="RHEA:40435"/>
        <dbReference type="ChEBI" id="CHEBI:7896"/>
        <dbReference type="ChEBI" id="CHEBI:15377"/>
        <dbReference type="ChEBI" id="CHEBI:15378"/>
        <dbReference type="ChEBI" id="CHEBI:16870"/>
        <dbReference type="ChEBI" id="CHEBI:72998"/>
    </reaction>
    <physiologicalReaction direction="left-to-right" evidence="39">
        <dbReference type="Rhea" id="RHEA:40436"/>
    </physiologicalReaction>
</comment>
<evidence type="ECO:0000256" key="8">
    <source>
        <dbReference type="ARBA" id="ARBA00022692"/>
    </source>
</evidence>
<comment type="catalytic activity">
    <reaction evidence="25">
        <text>1-hexadecanoyl-2-(9Z)-octadecenoyl-3-octadecanoyl-sn-glycerol + H2O = 2-(9Z-octadecenoyl)-3-octadecanoyl-sn-glycerol + hexadecanoate + H(+)</text>
        <dbReference type="Rhea" id="RHEA:41107"/>
        <dbReference type="ChEBI" id="CHEBI:7896"/>
        <dbReference type="ChEBI" id="CHEBI:15377"/>
        <dbReference type="ChEBI" id="CHEBI:15378"/>
        <dbReference type="ChEBI" id="CHEBI:75558"/>
        <dbReference type="ChEBI" id="CHEBI:77623"/>
    </reaction>
    <physiologicalReaction direction="left-to-right" evidence="25">
        <dbReference type="Rhea" id="RHEA:41108"/>
    </physiologicalReaction>
</comment>
<evidence type="ECO:0000256" key="13">
    <source>
        <dbReference type="ARBA" id="ARBA00023098"/>
    </source>
</evidence>
<evidence type="ECO:0000256" key="7">
    <source>
        <dbReference type="ARBA" id="ARBA00022475"/>
    </source>
</evidence>
<evidence type="ECO:0000256" key="2">
    <source>
        <dbReference type="ARBA" id="ARBA00009979"/>
    </source>
</evidence>
<evidence type="ECO:0000256" key="33">
    <source>
        <dbReference type="ARBA" id="ARBA00048227"/>
    </source>
</evidence>
<keyword evidence="11" id="KW-0378">Hydrolase</keyword>
<sequence length="825" mass="93199">MASVYPRTLGGFTLLLLALAATITPGGGQALITPLDSPLLATKYRGFREIMFNFIGQTGNNKNKFLINLKKGKVQKQFGPEEPFFCNTTGMRSETVPTSVDRLRPGDIDIIGAIGDSLTAGNGAMATNILEVLIENKGLSWSIGGQGTWRQFLTLPNILKEYNPKLYGYPTKDGLSTRKASLFNAAEGGAMSQDIPYQARNLVKRMLSDRKVDINNHWKMITLMIGGNDFCAEICYMATPEKILQYHEKNIVSALRTFRDYLPRTFVNLAASPKVDILARFKNKPQECVSMHVIECPCLLATRFRKQRERFVKLIEDWNMLQMDIAAREEFHRKPDFAVVYQPFTMNLTFPETASGDTDFTYMSLDCFHLSQKGYALASNALWNNMLEPVGGKSMNWEREFTLFSTNMYGFALFLPLCLLLNTQSATLAQEEVSFLDDQPIITVYRNLHKQFFNYVGANSENPERLKQARSQGKIQLPIPPDQPFPCPTEGMRSARVPTSVHELRPGDIDVVAALGDSLTAGTGVLATDILELIIENRGLSWCIGGQGTWRQYLTLPNILKVFNPNLNGYVVADSLSIDRASRFDVAEIAGMSQDLPHQARNLIKRMKADRSVSIKKDWKLITIFMGHNDFCSRICFLPKPEKALFQHEQNLLTTLRLLRKYLPRAMVNIVATIDVTVLRTFTPRPASCVTTHAFECPCVFGTRYASFQPRLEYIIHQWNRIQQSVAEREEFNNAIDFVVNFQPFPEQLTLPTLQNGDTDAGIVSVDCFHFSQRGHAIAANSYWNNLIDMVGNKTELVQREFERFNCPMKGRPFLATRKNSLKKV</sequence>
<comment type="catalytic activity">
    <reaction evidence="19">
        <text>a 1,2-diacyl-sn-glycero-3-phosphocholine + H2O = a 1-acyl-sn-glycero-3-phosphocholine + a fatty acid + H(+)</text>
        <dbReference type="Rhea" id="RHEA:15801"/>
        <dbReference type="ChEBI" id="CHEBI:15377"/>
        <dbReference type="ChEBI" id="CHEBI:15378"/>
        <dbReference type="ChEBI" id="CHEBI:28868"/>
        <dbReference type="ChEBI" id="CHEBI:57643"/>
        <dbReference type="ChEBI" id="CHEBI:58168"/>
        <dbReference type="EC" id="3.1.1.4"/>
    </reaction>
    <physiologicalReaction direction="left-to-right" evidence="19">
        <dbReference type="Rhea" id="RHEA:15802"/>
    </physiologicalReaction>
</comment>
<keyword evidence="12" id="KW-1133">Transmembrane helix</keyword>
<evidence type="ECO:0000256" key="34">
    <source>
        <dbReference type="ARBA" id="ARBA00048362"/>
    </source>
</evidence>
<dbReference type="GO" id="GO:0004806">
    <property type="term" value="F:triacylglycerol lipase activity"/>
    <property type="evidence" value="ECO:0007669"/>
    <property type="project" value="UniProtKB-EC"/>
</dbReference>
<evidence type="ECO:0000256" key="11">
    <source>
        <dbReference type="ARBA" id="ARBA00022801"/>
    </source>
</evidence>
<evidence type="ECO:0000313" key="48">
    <source>
        <dbReference type="EnsemblMetazoa" id="AQUA000955-PA"/>
    </source>
</evidence>
<comment type="catalytic activity">
    <reaction evidence="32">
        <text>1,2-di-(9Z-octadecenoyl)-sn-glycero-3-phosphocholine + H2O = 1-(9Z-octadecenoyl)-sn-glycero-3-phosphocholine + (9Z)-octadecenoate + H(+)</text>
        <dbReference type="Rhea" id="RHEA:40923"/>
        <dbReference type="ChEBI" id="CHEBI:15377"/>
        <dbReference type="ChEBI" id="CHEBI:15378"/>
        <dbReference type="ChEBI" id="CHEBI:28610"/>
        <dbReference type="ChEBI" id="CHEBI:30823"/>
        <dbReference type="ChEBI" id="CHEBI:74669"/>
    </reaction>
    <physiologicalReaction direction="left-to-right" evidence="32">
        <dbReference type="Rhea" id="RHEA:40924"/>
    </physiologicalReaction>
</comment>
<evidence type="ECO:0000256" key="22">
    <source>
        <dbReference type="ARBA" id="ARBA00031485"/>
    </source>
</evidence>
<comment type="catalytic activity">
    <reaction evidence="36">
        <text>1,2,3-tri-(9Z-octadecenoyl)-glycerol + H2O = di-(9Z)-octadecenoylglycerol + (9Z)-octadecenoate + H(+)</text>
        <dbReference type="Rhea" id="RHEA:38575"/>
        <dbReference type="ChEBI" id="CHEBI:15377"/>
        <dbReference type="ChEBI" id="CHEBI:15378"/>
        <dbReference type="ChEBI" id="CHEBI:30823"/>
        <dbReference type="ChEBI" id="CHEBI:53753"/>
        <dbReference type="ChEBI" id="CHEBI:75945"/>
    </reaction>
    <physiologicalReaction direction="left-to-right" evidence="36">
        <dbReference type="Rhea" id="RHEA:38576"/>
    </physiologicalReaction>
</comment>
<reference evidence="48" key="1">
    <citation type="submission" date="2020-05" db="UniProtKB">
        <authorList>
            <consortium name="EnsemblMetazoa"/>
        </authorList>
    </citation>
    <scope>IDENTIFICATION</scope>
    <source>
        <strain evidence="48">SANGQUA</strain>
    </source>
</reference>
<comment type="catalytic activity">
    <reaction evidence="34">
        <text>1-hexadecanoyl-2-(9Z,12Z-octadecadienoyl)-sn-glycero-3-phosphocholine + H2O = 2-(9Z,12Z-octadecadienoyl)-sn-glycero-3-phosphocholine + hexadecanoate + H(+)</text>
        <dbReference type="Rhea" id="RHEA:40971"/>
        <dbReference type="ChEBI" id="CHEBI:7896"/>
        <dbReference type="ChEBI" id="CHEBI:15377"/>
        <dbReference type="ChEBI" id="CHEBI:15378"/>
        <dbReference type="ChEBI" id="CHEBI:73002"/>
        <dbReference type="ChEBI" id="CHEBI:76084"/>
    </reaction>
    <physiologicalReaction direction="left-to-right" evidence="34">
        <dbReference type="Rhea" id="RHEA:40972"/>
    </physiologicalReaction>
</comment>
<evidence type="ECO:0000256" key="39">
    <source>
        <dbReference type="ARBA" id="ARBA00048656"/>
    </source>
</evidence>
<evidence type="ECO:0000256" key="43">
    <source>
        <dbReference type="ARBA" id="ARBA00048939"/>
    </source>
</evidence>
<dbReference type="GO" id="GO:0004623">
    <property type="term" value="F:phospholipase A2 activity"/>
    <property type="evidence" value="ECO:0007669"/>
    <property type="project" value="UniProtKB-EC"/>
</dbReference>
<dbReference type="EC" id="3.1.1.4" evidence="4"/>
<evidence type="ECO:0000256" key="31">
    <source>
        <dbReference type="ARBA" id="ARBA00048049"/>
    </source>
</evidence>
<comment type="catalytic activity">
    <reaction evidence="38">
        <text>1-hexadecanoyl-2-(9Z-octadecenoyl)-sn-glycero-3-phosphoethanolamine + H2O = 1-hexadecanoyl-sn-glycero-3-phosphoethanolamine + (9Z)-octadecenoate + H(+)</text>
        <dbReference type="Rhea" id="RHEA:40911"/>
        <dbReference type="ChEBI" id="CHEBI:15377"/>
        <dbReference type="ChEBI" id="CHEBI:15378"/>
        <dbReference type="ChEBI" id="CHEBI:30823"/>
        <dbReference type="ChEBI" id="CHEBI:73004"/>
        <dbReference type="ChEBI" id="CHEBI:73007"/>
    </reaction>
    <physiologicalReaction direction="left-to-right" evidence="38">
        <dbReference type="Rhea" id="RHEA:40912"/>
    </physiologicalReaction>
</comment>
<evidence type="ECO:0000256" key="44">
    <source>
        <dbReference type="ARBA" id="ARBA00049363"/>
    </source>
</evidence>
<evidence type="ECO:0000256" key="46">
    <source>
        <dbReference type="ARBA" id="ARBA00049461"/>
    </source>
</evidence>
<dbReference type="InterPro" id="IPR008265">
    <property type="entry name" value="Lipase_GDSL_AS"/>
</dbReference>
<evidence type="ECO:0000256" key="36">
    <source>
        <dbReference type="ARBA" id="ARBA00048386"/>
    </source>
</evidence>
<dbReference type="PROSITE" id="PS01098">
    <property type="entry name" value="LIPASE_GDSL_SER"/>
    <property type="match status" value="1"/>
</dbReference>
<dbReference type="Gene3D" id="3.40.50.1110">
    <property type="entry name" value="SGNH hydrolase"/>
    <property type="match status" value="2"/>
</dbReference>
<evidence type="ECO:0000256" key="17">
    <source>
        <dbReference type="ARBA" id="ARBA00023369"/>
    </source>
</evidence>
<comment type="catalytic activity">
    <reaction evidence="35">
        <text>1-octadecanoyl-2-(9Z,12Z)-octadecadienoyl-sn-glycerol + H2O = 1-octadecanoyl-sn-glycerol + (9Z,12Z)-octadecadienoate + H(+)</text>
        <dbReference type="Rhea" id="RHEA:40927"/>
        <dbReference type="ChEBI" id="CHEBI:15377"/>
        <dbReference type="ChEBI" id="CHEBI:15378"/>
        <dbReference type="ChEBI" id="CHEBI:30245"/>
        <dbReference type="ChEBI" id="CHEBI:75550"/>
        <dbReference type="ChEBI" id="CHEBI:77097"/>
    </reaction>
    <physiologicalReaction direction="left-to-right" evidence="35">
        <dbReference type="Rhea" id="RHEA:40928"/>
    </physiologicalReaction>
</comment>
<comment type="catalytic activity">
    <reaction evidence="37">
        <text>a 1-acyl-sn-glycero-3-phosphocholine + H2O = sn-glycerol 3-phosphocholine + a fatty acid + H(+)</text>
        <dbReference type="Rhea" id="RHEA:15177"/>
        <dbReference type="ChEBI" id="CHEBI:15377"/>
        <dbReference type="ChEBI" id="CHEBI:15378"/>
        <dbReference type="ChEBI" id="CHEBI:16870"/>
        <dbReference type="ChEBI" id="CHEBI:28868"/>
        <dbReference type="ChEBI" id="CHEBI:58168"/>
        <dbReference type="EC" id="3.1.1.5"/>
    </reaction>
    <physiologicalReaction direction="left-to-right" evidence="37">
        <dbReference type="Rhea" id="RHEA:15178"/>
    </physiologicalReaction>
</comment>
<feature type="signal peptide" evidence="47">
    <location>
        <begin position="1"/>
        <end position="30"/>
    </location>
</feature>
<comment type="catalytic activity">
    <reaction evidence="27">
        <text>1-(9Z-octadecenoyl)-glycerol + H2O = glycerol + (9Z)-octadecenoate + H(+)</text>
        <dbReference type="Rhea" id="RHEA:38487"/>
        <dbReference type="ChEBI" id="CHEBI:15377"/>
        <dbReference type="ChEBI" id="CHEBI:15378"/>
        <dbReference type="ChEBI" id="CHEBI:17754"/>
        <dbReference type="ChEBI" id="CHEBI:30823"/>
        <dbReference type="ChEBI" id="CHEBI:75342"/>
    </reaction>
    <physiologicalReaction direction="left-to-right" evidence="27">
        <dbReference type="Rhea" id="RHEA:38488"/>
    </physiologicalReaction>
</comment>
<evidence type="ECO:0000256" key="41">
    <source>
        <dbReference type="ARBA" id="ARBA00048869"/>
    </source>
</evidence>
<comment type="subcellular location">
    <subcellularLocation>
        <location evidence="1">Apical cell membrane</location>
        <topology evidence="1">Single-pass type I membrane protein</topology>
    </subcellularLocation>
</comment>
<evidence type="ECO:0000256" key="47">
    <source>
        <dbReference type="SAM" id="SignalP"/>
    </source>
</evidence>
<dbReference type="EnsemblMetazoa" id="AQUA000955-RA">
    <property type="protein sequence ID" value="AQUA000955-PA"/>
    <property type="gene ID" value="AQUA000955"/>
</dbReference>
<evidence type="ECO:0000256" key="21">
    <source>
        <dbReference type="ARBA" id="ARBA00031182"/>
    </source>
</evidence>
<evidence type="ECO:0000256" key="27">
    <source>
        <dbReference type="ARBA" id="ARBA00047438"/>
    </source>
</evidence>
<evidence type="ECO:0000256" key="42">
    <source>
        <dbReference type="ARBA" id="ARBA00048872"/>
    </source>
</evidence>
<accession>A0A182WTV0</accession>
<evidence type="ECO:0000256" key="5">
    <source>
        <dbReference type="ARBA" id="ARBA00013279"/>
    </source>
</evidence>
<dbReference type="PANTHER" id="PTHR21325">
    <property type="entry name" value="PHOSPHOLIPASE B, PLB1"/>
    <property type="match status" value="1"/>
</dbReference>
<keyword evidence="14" id="KW-0472">Membrane</keyword>
<evidence type="ECO:0000256" key="20">
    <source>
        <dbReference type="ARBA" id="ARBA00029723"/>
    </source>
</evidence>
<comment type="catalytic activity">
    <reaction evidence="31">
        <text>a 1-O-alkyl-2-acyl-sn-glycero-3-phosphocholine + H2O = a 1-O-alkyl-sn-glycero-3-phosphocholine + a fatty acid + H(+)</text>
        <dbReference type="Rhea" id="RHEA:36231"/>
        <dbReference type="ChEBI" id="CHEBI:15377"/>
        <dbReference type="ChEBI" id="CHEBI:15378"/>
        <dbReference type="ChEBI" id="CHEBI:28868"/>
        <dbReference type="ChEBI" id="CHEBI:30909"/>
        <dbReference type="ChEBI" id="CHEBI:36702"/>
        <dbReference type="EC" id="3.1.1.4"/>
    </reaction>
    <physiologicalReaction direction="left-to-right" evidence="31">
        <dbReference type="Rhea" id="RHEA:36232"/>
    </physiologicalReaction>
</comment>
<evidence type="ECO:0000256" key="10">
    <source>
        <dbReference type="ARBA" id="ARBA00022737"/>
    </source>
</evidence>
<keyword evidence="13" id="KW-0443">Lipid metabolism</keyword>
<evidence type="ECO:0000256" key="28">
    <source>
        <dbReference type="ARBA" id="ARBA00047459"/>
    </source>
</evidence>
<keyword evidence="8" id="KW-0812">Transmembrane</keyword>
<dbReference type="GO" id="GO:0004622">
    <property type="term" value="F:phosphatidylcholine lysophospholipase activity"/>
    <property type="evidence" value="ECO:0007669"/>
    <property type="project" value="UniProtKB-EC"/>
</dbReference>
<evidence type="ECO:0000256" key="19">
    <source>
        <dbReference type="ARBA" id="ARBA00023422"/>
    </source>
</evidence>
<dbReference type="EC" id="3.1.1.3" evidence="5"/>
<comment type="catalytic activity">
    <reaction evidence="17">
        <text>a triacylglycerol + H2O = a diacylglycerol + a fatty acid + H(+)</text>
        <dbReference type="Rhea" id="RHEA:12044"/>
        <dbReference type="ChEBI" id="CHEBI:15377"/>
        <dbReference type="ChEBI" id="CHEBI:15378"/>
        <dbReference type="ChEBI" id="CHEBI:17855"/>
        <dbReference type="ChEBI" id="CHEBI:18035"/>
        <dbReference type="ChEBI" id="CHEBI:28868"/>
        <dbReference type="EC" id="3.1.1.3"/>
    </reaction>
    <physiologicalReaction direction="left-to-right" evidence="17">
        <dbReference type="Rhea" id="RHEA:12045"/>
    </physiologicalReaction>
</comment>
<comment type="catalytic activity">
    <reaction evidence="43">
        <text>1-hexadecanoyl-2-(9Z)-octadecenoyl-3-octadecanoyl-sn-glycerol + H2O = 1-hexadecanoyl-3-octadecanoyl-sn-glycerol + (9Z)-octadecenoate + H(+)</text>
        <dbReference type="Rhea" id="RHEA:41103"/>
        <dbReference type="ChEBI" id="CHEBI:15377"/>
        <dbReference type="ChEBI" id="CHEBI:15378"/>
        <dbReference type="ChEBI" id="CHEBI:30823"/>
        <dbReference type="ChEBI" id="CHEBI:77623"/>
        <dbReference type="ChEBI" id="CHEBI:77624"/>
    </reaction>
    <physiologicalReaction direction="left-to-right" evidence="43">
        <dbReference type="Rhea" id="RHEA:41104"/>
    </physiologicalReaction>
</comment>
<protein>
    <recommendedName>
        <fullName evidence="6">Phospholipase B1, membrane-associated</fullName>
        <ecNumber evidence="5">3.1.1.3</ecNumber>
        <ecNumber evidence="4">3.1.1.4</ecNumber>
        <ecNumber evidence="3">3.1.1.5</ecNumber>
    </recommendedName>
    <alternativeName>
        <fullName evidence="20">Lysophospholipase</fullName>
    </alternativeName>
    <alternativeName>
        <fullName evidence="21">Phospholipase A2</fullName>
    </alternativeName>
    <alternativeName>
        <fullName evidence="23">Phospholipase B/lipase</fullName>
    </alternativeName>
    <alternativeName>
        <fullName evidence="22">Triacylglycerol lipase</fullName>
    </alternativeName>
</protein>
<evidence type="ECO:0000256" key="38">
    <source>
        <dbReference type="ARBA" id="ARBA00048613"/>
    </source>
</evidence>
<evidence type="ECO:0000256" key="9">
    <source>
        <dbReference type="ARBA" id="ARBA00022729"/>
    </source>
</evidence>
<evidence type="ECO:0000256" key="24">
    <source>
        <dbReference type="ARBA" id="ARBA00045916"/>
    </source>
</evidence>
<evidence type="ECO:0000256" key="45">
    <source>
        <dbReference type="ARBA" id="ARBA00049372"/>
    </source>
</evidence>
<proteinExistence type="inferred from homology"/>
<dbReference type="FunFam" id="3.40.50.1110:FF:000005">
    <property type="entry name" value="Phospholipase B1"/>
    <property type="match status" value="2"/>
</dbReference>
<comment type="catalytic activity">
    <reaction evidence="40">
        <text>1-hexadecanoyl-2-(9Z-octadecenoyl)-sn-glycero-3-phosphocholine + H2O = 1-hexadecanoyl-sn-glycero-3-phosphocholine + (9Z)-octadecenoate + H(+)</text>
        <dbReference type="Rhea" id="RHEA:38779"/>
        <dbReference type="ChEBI" id="CHEBI:15377"/>
        <dbReference type="ChEBI" id="CHEBI:15378"/>
        <dbReference type="ChEBI" id="CHEBI:30823"/>
        <dbReference type="ChEBI" id="CHEBI:72998"/>
        <dbReference type="ChEBI" id="CHEBI:73001"/>
    </reaction>
    <physiologicalReaction direction="left-to-right" evidence="40">
        <dbReference type="Rhea" id="RHEA:38780"/>
    </physiologicalReaction>
</comment>
<name>A0A182WTV0_ANOQN</name>
<dbReference type="Proteomes" id="UP000076407">
    <property type="component" value="Unassembled WGS sequence"/>
</dbReference>
<dbReference type="AlphaFoldDB" id="A0A182WTV0"/>
<keyword evidence="10" id="KW-0677">Repeat</keyword>
<evidence type="ECO:0000256" key="1">
    <source>
        <dbReference type="ARBA" id="ARBA00004247"/>
    </source>
</evidence>
<dbReference type="STRING" id="34691.A0A182WTV0"/>
<evidence type="ECO:0000256" key="15">
    <source>
        <dbReference type="ARBA" id="ARBA00023180"/>
    </source>
</evidence>
<dbReference type="GO" id="GO:0006644">
    <property type="term" value="P:phospholipid metabolic process"/>
    <property type="evidence" value="ECO:0007669"/>
    <property type="project" value="TreeGrafter"/>
</dbReference>
<evidence type="ECO:0000256" key="32">
    <source>
        <dbReference type="ARBA" id="ARBA00048058"/>
    </source>
</evidence>
<evidence type="ECO:0000256" key="16">
    <source>
        <dbReference type="ARBA" id="ARBA00023264"/>
    </source>
</evidence>
<evidence type="ECO:0000256" key="29">
    <source>
        <dbReference type="ARBA" id="ARBA00048011"/>
    </source>
</evidence>
<evidence type="ECO:0000256" key="35">
    <source>
        <dbReference type="ARBA" id="ARBA00048374"/>
    </source>
</evidence>
<comment type="catalytic activity">
    <reaction evidence="26">
        <text>1,3-dihexadecanoyl-2-(9Z-octadecenoyl)glycerol + H2O = 1-hexadecanoyl-2-(9Z-octadecenoyl)-glycerol + hexadecanoate + H(+)</text>
        <dbReference type="Rhea" id="RHEA:40979"/>
        <dbReference type="ChEBI" id="CHEBI:7896"/>
        <dbReference type="ChEBI" id="CHEBI:15377"/>
        <dbReference type="ChEBI" id="CHEBI:15378"/>
        <dbReference type="ChEBI" id="CHEBI:75585"/>
        <dbReference type="ChEBI" id="CHEBI:75688"/>
    </reaction>
    <physiologicalReaction direction="left-to-right" evidence="26">
        <dbReference type="Rhea" id="RHEA:40980"/>
    </physiologicalReaction>
</comment>
<comment type="catalytic activity">
    <reaction evidence="29">
        <text>2,3-di-(9Z)-octadecenoyl-sn-glycerol + H2O = 3-(9Z-octadecenoyl)-sn-glycerol + (9Z)-octadecenoate + H(+)</text>
        <dbReference type="Rhea" id="RHEA:42604"/>
        <dbReference type="ChEBI" id="CHEBI:15377"/>
        <dbReference type="ChEBI" id="CHEBI:15378"/>
        <dbReference type="ChEBI" id="CHEBI:30823"/>
        <dbReference type="ChEBI" id="CHEBI:75824"/>
        <dbReference type="ChEBI" id="CHEBI:75938"/>
    </reaction>
    <physiologicalReaction direction="left-to-right" evidence="29">
        <dbReference type="Rhea" id="RHEA:42605"/>
    </physiologicalReaction>
</comment>
<organism evidence="48 49">
    <name type="scientific">Anopheles quadriannulatus</name>
    <name type="common">Mosquito</name>
    <dbReference type="NCBI Taxonomy" id="34691"/>
    <lineage>
        <taxon>Eukaryota</taxon>
        <taxon>Metazoa</taxon>
        <taxon>Ecdysozoa</taxon>
        <taxon>Arthropoda</taxon>
        <taxon>Hexapoda</taxon>
        <taxon>Insecta</taxon>
        <taxon>Pterygota</taxon>
        <taxon>Neoptera</taxon>
        <taxon>Endopterygota</taxon>
        <taxon>Diptera</taxon>
        <taxon>Nematocera</taxon>
        <taxon>Culicoidea</taxon>
        <taxon>Culicidae</taxon>
        <taxon>Anophelinae</taxon>
        <taxon>Anopheles</taxon>
    </lineage>
</organism>
<dbReference type="InterPro" id="IPR036514">
    <property type="entry name" value="SGNH_hydro_sf"/>
</dbReference>
<keyword evidence="49" id="KW-1185">Reference proteome</keyword>
<dbReference type="InterPro" id="IPR035547">
    <property type="entry name" value="Phospholipase_B"/>
</dbReference>
<evidence type="ECO:0000256" key="3">
    <source>
        <dbReference type="ARBA" id="ARBA00013274"/>
    </source>
</evidence>
<comment type="catalytic activity">
    <reaction evidence="42">
        <text>1-O-hexadecyl-2-(9Z)-octadecenoyl-sn-glycero-3-phosphocholine + H2O = 1-O-hexadecyl-sn-glycero-3-phosphocholine + (9Z)-octadecenoate + H(+)</text>
        <dbReference type="Rhea" id="RHEA:40915"/>
        <dbReference type="ChEBI" id="CHEBI:15377"/>
        <dbReference type="ChEBI" id="CHEBI:15378"/>
        <dbReference type="ChEBI" id="CHEBI:30823"/>
        <dbReference type="ChEBI" id="CHEBI:34112"/>
        <dbReference type="ChEBI" id="CHEBI:64496"/>
    </reaction>
    <physiologicalReaction direction="left-to-right" evidence="42">
        <dbReference type="Rhea" id="RHEA:40916"/>
    </physiologicalReaction>
</comment>
<comment type="catalytic activity">
    <reaction evidence="44">
        <text>1,2-dihexadecanoyl-sn-glycero-3-phosphocholine + 2 H2O = sn-glycerol 3-phosphocholine + 2 hexadecanoate + 2 H(+)</text>
        <dbReference type="Rhea" id="RHEA:40975"/>
        <dbReference type="ChEBI" id="CHEBI:7896"/>
        <dbReference type="ChEBI" id="CHEBI:15377"/>
        <dbReference type="ChEBI" id="CHEBI:15378"/>
        <dbReference type="ChEBI" id="CHEBI:16870"/>
        <dbReference type="ChEBI" id="CHEBI:72999"/>
    </reaction>
    <physiologicalReaction direction="left-to-right" evidence="44">
        <dbReference type="Rhea" id="RHEA:40976"/>
    </physiologicalReaction>
</comment>
<evidence type="ECO:0000256" key="23">
    <source>
        <dbReference type="ARBA" id="ARBA00033022"/>
    </source>
</evidence>
<dbReference type="Pfam" id="PF00657">
    <property type="entry name" value="Lipase_GDSL"/>
    <property type="match status" value="2"/>
</dbReference>
<dbReference type="GO" id="GO:0016324">
    <property type="term" value="C:apical plasma membrane"/>
    <property type="evidence" value="ECO:0007669"/>
    <property type="project" value="UniProtKB-SubCell"/>
</dbReference>
<evidence type="ECO:0000256" key="14">
    <source>
        <dbReference type="ARBA" id="ARBA00023136"/>
    </source>
</evidence>
<keyword evidence="7" id="KW-1003">Cell membrane</keyword>
<evidence type="ECO:0000256" key="26">
    <source>
        <dbReference type="ARBA" id="ARBA00047363"/>
    </source>
</evidence>
<comment type="catalytic activity">
    <reaction evidence="41">
        <text>1,3-dihexadecanoyl-2-(9Z-octadecenoyl)glycerol + H2O = 1,3-dihexadecanoylglycerol + (9Z)-octadecenoate + H(+)</text>
        <dbReference type="Rhea" id="RHEA:40983"/>
        <dbReference type="ChEBI" id="CHEBI:15377"/>
        <dbReference type="ChEBI" id="CHEBI:15378"/>
        <dbReference type="ChEBI" id="CHEBI:30823"/>
        <dbReference type="ChEBI" id="CHEBI:75688"/>
        <dbReference type="ChEBI" id="CHEBI:77619"/>
    </reaction>
    <physiologicalReaction direction="left-to-right" evidence="41">
        <dbReference type="Rhea" id="RHEA:40984"/>
    </physiologicalReaction>
</comment>
<dbReference type="VEuPathDB" id="VectorBase:AQUA000955"/>
<comment type="function">
    <text evidence="24">Calcium-independent membrane-associated phospholipase that catalyzes complete diacylation of phospholipids by hydrolyzing both sn-1 and sn-2 fatty acyl chains attached to the glycerol backbone (phospholipase B activity). Has dual phospholipase and lysophospholipase activities toward diacylphospholipids. Preferentially cleaves sn-2 ester bonds over sn-1 bonds. Acts as a lipase toward glycerolipid substrates. Hydrolyzes fatty acyl chains of diacylglycerols with preference for the sn-2 position and of triacylglycerols with not positional selectivity. May also hydrolyze long chain retinyl esters such as retinyl palmitate. May contribute to digestion of dietary phospholipids, glycerolipids and retinoids, facilitating lipid absorption at the brush border.</text>
</comment>
<keyword evidence="16" id="KW-1208">Phospholipid metabolism</keyword>
<dbReference type="PANTHER" id="PTHR21325:SF31">
    <property type="entry name" value="GH22081P-RELATED"/>
    <property type="match status" value="1"/>
</dbReference>
<evidence type="ECO:0000256" key="30">
    <source>
        <dbReference type="ARBA" id="ARBA00048015"/>
    </source>
</evidence>
<comment type="catalytic activity">
    <reaction evidence="45">
        <text>1,3-di-(9Z-octadecenoyl)-glycerol + H2O = 1-(9Z-octadecenoyl)-glycerol + (9Z)-octadecenoate + H(+)</text>
        <dbReference type="Rhea" id="RHEA:39939"/>
        <dbReference type="ChEBI" id="CHEBI:15377"/>
        <dbReference type="ChEBI" id="CHEBI:15378"/>
        <dbReference type="ChEBI" id="CHEBI:30823"/>
        <dbReference type="ChEBI" id="CHEBI:75342"/>
        <dbReference type="ChEBI" id="CHEBI:75735"/>
    </reaction>
    <physiologicalReaction direction="left-to-right" evidence="45">
        <dbReference type="Rhea" id="RHEA:39940"/>
    </physiologicalReaction>
</comment>
<comment type="catalytic activity">
    <reaction evidence="18">
        <text>1-hexadecanoyl-2-(9Z,12Z-octadecadienoyl)-sn-glycero-3-phosphocholine + H2O = (9Z,12Z)-octadecadienoate + 1-hexadecanoyl-sn-glycero-3-phosphocholine + H(+)</text>
        <dbReference type="Rhea" id="RHEA:40811"/>
        <dbReference type="ChEBI" id="CHEBI:15377"/>
        <dbReference type="ChEBI" id="CHEBI:15378"/>
        <dbReference type="ChEBI" id="CHEBI:30245"/>
        <dbReference type="ChEBI" id="CHEBI:72998"/>
        <dbReference type="ChEBI" id="CHEBI:73002"/>
    </reaction>
    <physiologicalReaction direction="left-to-right" evidence="18">
        <dbReference type="Rhea" id="RHEA:40812"/>
    </physiologicalReaction>
</comment>
<evidence type="ECO:0000256" key="12">
    <source>
        <dbReference type="ARBA" id="ARBA00022989"/>
    </source>
</evidence>
<evidence type="ECO:0000256" key="4">
    <source>
        <dbReference type="ARBA" id="ARBA00013278"/>
    </source>
</evidence>
<dbReference type="CDD" id="cd01824">
    <property type="entry name" value="Phospholipase_B_like"/>
    <property type="match status" value="2"/>
</dbReference>
<dbReference type="InterPro" id="IPR038885">
    <property type="entry name" value="PLB1"/>
</dbReference>
<evidence type="ECO:0000256" key="6">
    <source>
        <dbReference type="ARBA" id="ARBA00015133"/>
    </source>
</evidence>
<evidence type="ECO:0000256" key="25">
    <source>
        <dbReference type="ARBA" id="ARBA00047324"/>
    </source>
</evidence>
<comment type="catalytic activity">
    <reaction evidence="28">
        <text>1-hexadecanoyl-2-(9Z)-octadecenoyl-3-octadecanoyl-sn-glycerol + H2O = 1-hexadecanoyl-2-(9Z-octadecenoyl)-sn-glycerol + octadecanoate + H(+)</text>
        <dbReference type="Rhea" id="RHEA:41111"/>
        <dbReference type="ChEBI" id="CHEBI:15377"/>
        <dbReference type="ChEBI" id="CHEBI:15378"/>
        <dbReference type="ChEBI" id="CHEBI:25629"/>
        <dbReference type="ChEBI" id="CHEBI:75466"/>
        <dbReference type="ChEBI" id="CHEBI:77623"/>
    </reaction>
    <physiologicalReaction direction="left-to-right" evidence="28">
        <dbReference type="Rhea" id="RHEA:41112"/>
    </physiologicalReaction>
</comment>
<evidence type="ECO:0000256" key="37">
    <source>
        <dbReference type="ARBA" id="ARBA00048454"/>
    </source>
</evidence>
<dbReference type="InterPro" id="IPR001087">
    <property type="entry name" value="GDSL"/>
</dbReference>
<keyword evidence="9 47" id="KW-0732">Signal</keyword>